<protein>
    <submittedName>
        <fullName evidence="1">Uncharacterized protein</fullName>
    </submittedName>
</protein>
<keyword evidence="2" id="KW-1185">Reference proteome</keyword>
<evidence type="ECO:0000313" key="2">
    <source>
        <dbReference type="Proteomes" id="UP000269396"/>
    </source>
</evidence>
<dbReference type="Proteomes" id="UP000269396">
    <property type="component" value="Unassembled WGS sequence"/>
</dbReference>
<accession>A0A183P4X4</accession>
<gene>
    <name evidence="1" type="ORF">SMTD_LOCUS9410</name>
</gene>
<sequence>MEQKTLDTTYTADYDLYHNVDDNGSNKSSNRKENESIIGYNTELLDKSNQQLFSLDLESNIDNLTKEDSLLEYDETNNILSKHKLKFNLMLSKYSKSIHCKDSNYHQSTSINELDTTNGELDKSIILFHSDYDKNDNCNVGINRGTVNDVITDDIGHIIASIKNEQQRVQKKTFTNWVNACLQKVCLKHRYYEFSRFFIS</sequence>
<evidence type="ECO:0000313" key="1">
    <source>
        <dbReference type="EMBL" id="VDP49751.1"/>
    </source>
</evidence>
<dbReference type="InterPro" id="IPR036872">
    <property type="entry name" value="CH_dom_sf"/>
</dbReference>
<dbReference type="EMBL" id="UZAL01029684">
    <property type="protein sequence ID" value="VDP49751.1"/>
    <property type="molecule type" value="Genomic_DNA"/>
</dbReference>
<organism evidence="1 2">
    <name type="scientific">Schistosoma mattheei</name>
    <dbReference type="NCBI Taxonomy" id="31246"/>
    <lineage>
        <taxon>Eukaryota</taxon>
        <taxon>Metazoa</taxon>
        <taxon>Spiralia</taxon>
        <taxon>Lophotrochozoa</taxon>
        <taxon>Platyhelminthes</taxon>
        <taxon>Trematoda</taxon>
        <taxon>Digenea</taxon>
        <taxon>Strigeidida</taxon>
        <taxon>Schistosomatoidea</taxon>
        <taxon>Schistosomatidae</taxon>
        <taxon>Schistosoma</taxon>
    </lineage>
</organism>
<name>A0A183P4X4_9TREM</name>
<proteinExistence type="predicted"/>
<reference evidence="1 2" key="1">
    <citation type="submission" date="2018-11" db="EMBL/GenBank/DDBJ databases">
        <authorList>
            <consortium name="Pathogen Informatics"/>
        </authorList>
    </citation>
    <scope>NUCLEOTIDE SEQUENCE [LARGE SCALE GENOMIC DNA]</scope>
    <source>
        <strain>Denwood</strain>
        <strain evidence="2">Zambia</strain>
    </source>
</reference>
<dbReference type="AlphaFoldDB" id="A0A183P4X4"/>
<dbReference type="Gene3D" id="1.10.418.10">
    <property type="entry name" value="Calponin-like domain"/>
    <property type="match status" value="1"/>
</dbReference>
<dbReference type="SUPFAM" id="SSF47576">
    <property type="entry name" value="Calponin-homology domain, CH-domain"/>
    <property type="match status" value="1"/>
</dbReference>
<dbReference type="PROSITE" id="PS00019">
    <property type="entry name" value="ACTININ_1"/>
    <property type="match status" value="1"/>
</dbReference>
<dbReference type="InterPro" id="IPR001589">
    <property type="entry name" value="Actinin_actin-bd_CS"/>
</dbReference>